<dbReference type="GO" id="GO:0003887">
    <property type="term" value="F:DNA-directed DNA polymerase activity"/>
    <property type="evidence" value="ECO:0007669"/>
    <property type="project" value="UniProtKB-EC"/>
</dbReference>
<keyword evidence="8 10" id="KW-0239">DNA-directed DNA polymerase</keyword>
<comment type="function">
    <text evidence="10">Confers DNA tethering and processivity to DNA polymerases and other proteins. Acts as a clamp, forming a ring around DNA (a reaction catalyzed by the clamp-loading complex) which diffuses in an ATP-independent manner freely and bidirectionally along dsDNA. Initially characterized for its ability to contact the catalytic subunit of DNA polymerase III (Pol III), a complex, multichain enzyme responsible for most of the replicative synthesis in bacteria; Pol III exhibits 3'-5' exonuclease proofreading activity. The beta chain is required for initiation of replication as well as for processivity of DNA replication.</text>
</comment>
<comment type="caution">
    <text evidence="14">The sequence shown here is derived from an EMBL/GenBank/DDBJ whole genome shotgun (WGS) entry which is preliminary data.</text>
</comment>
<dbReference type="EMBL" id="JBHUME010000021">
    <property type="protein sequence ID" value="MFD2615684.1"/>
    <property type="molecule type" value="Genomic_DNA"/>
</dbReference>
<evidence type="ECO:0000256" key="1">
    <source>
        <dbReference type="ARBA" id="ARBA00004496"/>
    </source>
</evidence>
<dbReference type="SMART" id="SM00480">
    <property type="entry name" value="POL3Bc"/>
    <property type="match status" value="1"/>
</dbReference>
<keyword evidence="4 10" id="KW-0963">Cytoplasm</keyword>
<keyword evidence="6 10" id="KW-0548">Nucleotidyltransferase</keyword>
<keyword evidence="9" id="KW-0238">DNA-binding</keyword>
<dbReference type="Gene3D" id="3.10.150.10">
    <property type="entry name" value="DNA Polymerase III, subunit A, domain 2"/>
    <property type="match status" value="1"/>
</dbReference>
<evidence type="ECO:0000256" key="4">
    <source>
        <dbReference type="ARBA" id="ARBA00022490"/>
    </source>
</evidence>
<feature type="domain" description="DNA polymerase III beta sliding clamp C-terminal" evidence="13">
    <location>
        <begin position="252"/>
        <end position="357"/>
    </location>
</feature>
<feature type="domain" description="DNA polymerase III beta sliding clamp N-terminal" evidence="11">
    <location>
        <begin position="3"/>
        <end position="123"/>
    </location>
</feature>
<comment type="similarity">
    <text evidence="2 10">Belongs to the beta sliding clamp family.</text>
</comment>
<dbReference type="RefSeq" id="WP_377607811.1">
    <property type="nucleotide sequence ID" value="NZ_JBHUME010000021.1"/>
</dbReference>
<comment type="subunit">
    <text evidence="10">Forms a ring-shaped head-to-tail homodimer around DNA.</text>
</comment>
<dbReference type="Pfam" id="PF02767">
    <property type="entry name" value="DNA_pol3_beta_2"/>
    <property type="match status" value="1"/>
</dbReference>
<dbReference type="NCBIfam" id="TIGR00663">
    <property type="entry name" value="dnan"/>
    <property type="match status" value="1"/>
</dbReference>
<comment type="subcellular location">
    <subcellularLocation>
        <location evidence="1 10">Cytoplasm</location>
    </subcellularLocation>
</comment>
<evidence type="ECO:0000259" key="13">
    <source>
        <dbReference type="Pfam" id="PF02768"/>
    </source>
</evidence>
<dbReference type="PANTHER" id="PTHR30478:SF0">
    <property type="entry name" value="BETA SLIDING CLAMP"/>
    <property type="match status" value="1"/>
</dbReference>
<dbReference type="Proteomes" id="UP001597541">
    <property type="component" value="Unassembled WGS sequence"/>
</dbReference>
<dbReference type="PANTHER" id="PTHR30478">
    <property type="entry name" value="DNA POLYMERASE III SUBUNIT BETA"/>
    <property type="match status" value="1"/>
</dbReference>
<gene>
    <name evidence="14" type="primary">dnaN</name>
    <name evidence="14" type="ORF">ACFSUF_25070</name>
</gene>
<evidence type="ECO:0000256" key="7">
    <source>
        <dbReference type="ARBA" id="ARBA00022705"/>
    </source>
</evidence>
<dbReference type="Gene3D" id="3.70.10.10">
    <property type="match status" value="1"/>
</dbReference>
<evidence type="ECO:0000256" key="2">
    <source>
        <dbReference type="ARBA" id="ARBA00010752"/>
    </source>
</evidence>
<evidence type="ECO:0000256" key="5">
    <source>
        <dbReference type="ARBA" id="ARBA00022679"/>
    </source>
</evidence>
<evidence type="ECO:0000256" key="3">
    <source>
        <dbReference type="ARBA" id="ARBA00021035"/>
    </source>
</evidence>
<dbReference type="Pfam" id="PF00712">
    <property type="entry name" value="DNA_pol3_beta"/>
    <property type="match status" value="1"/>
</dbReference>
<evidence type="ECO:0000313" key="14">
    <source>
        <dbReference type="EMBL" id="MFD2615684.1"/>
    </source>
</evidence>
<evidence type="ECO:0000256" key="9">
    <source>
        <dbReference type="ARBA" id="ARBA00023125"/>
    </source>
</evidence>
<keyword evidence="5 10" id="KW-0808">Transferase</keyword>
<evidence type="ECO:0000259" key="11">
    <source>
        <dbReference type="Pfam" id="PF00712"/>
    </source>
</evidence>
<keyword evidence="15" id="KW-1185">Reference proteome</keyword>
<reference evidence="15" key="1">
    <citation type="journal article" date="2019" name="Int. J. Syst. Evol. Microbiol.">
        <title>The Global Catalogue of Microorganisms (GCM) 10K type strain sequencing project: providing services to taxonomists for standard genome sequencing and annotation.</title>
        <authorList>
            <consortium name="The Broad Institute Genomics Platform"/>
            <consortium name="The Broad Institute Genome Sequencing Center for Infectious Disease"/>
            <person name="Wu L."/>
            <person name="Ma J."/>
        </authorList>
    </citation>
    <scope>NUCLEOTIDE SEQUENCE [LARGE SCALE GENOMIC DNA]</scope>
    <source>
        <strain evidence="15">KCTC 3950</strain>
    </source>
</reference>
<dbReference type="InterPro" id="IPR001001">
    <property type="entry name" value="DNA_polIII_beta"/>
</dbReference>
<dbReference type="SUPFAM" id="SSF55979">
    <property type="entry name" value="DNA clamp"/>
    <property type="match status" value="3"/>
</dbReference>
<proteinExistence type="inferred from homology"/>
<name>A0ABW5PKG4_9BACL</name>
<protein>
    <recommendedName>
        <fullName evidence="3 10">Beta sliding clamp</fullName>
    </recommendedName>
</protein>
<dbReference type="InterPro" id="IPR022635">
    <property type="entry name" value="DNA_polIII_beta_C"/>
</dbReference>
<dbReference type="CDD" id="cd00140">
    <property type="entry name" value="beta_clamp"/>
    <property type="match status" value="1"/>
</dbReference>
<feature type="domain" description="DNA polymerase III beta sliding clamp central" evidence="12">
    <location>
        <begin position="136"/>
        <end position="249"/>
    </location>
</feature>
<dbReference type="InterPro" id="IPR022637">
    <property type="entry name" value="DNA_polIII_beta_cen"/>
</dbReference>
<dbReference type="InterPro" id="IPR046938">
    <property type="entry name" value="DNA_clamp_sf"/>
</dbReference>
<organism evidence="14 15">
    <name type="scientific">Paenibacillus gansuensis</name>
    <dbReference type="NCBI Taxonomy" id="306542"/>
    <lineage>
        <taxon>Bacteria</taxon>
        <taxon>Bacillati</taxon>
        <taxon>Bacillota</taxon>
        <taxon>Bacilli</taxon>
        <taxon>Bacillales</taxon>
        <taxon>Paenibacillaceae</taxon>
        <taxon>Paenibacillus</taxon>
    </lineage>
</organism>
<evidence type="ECO:0000256" key="8">
    <source>
        <dbReference type="ARBA" id="ARBA00022932"/>
    </source>
</evidence>
<evidence type="ECO:0000259" key="12">
    <source>
        <dbReference type="Pfam" id="PF02767"/>
    </source>
</evidence>
<dbReference type="PIRSF" id="PIRSF000804">
    <property type="entry name" value="DNA_pol_III_b"/>
    <property type="match status" value="1"/>
</dbReference>
<evidence type="ECO:0000256" key="10">
    <source>
        <dbReference type="PIRNR" id="PIRNR000804"/>
    </source>
</evidence>
<evidence type="ECO:0000256" key="6">
    <source>
        <dbReference type="ARBA" id="ARBA00022695"/>
    </source>
</evidence>
<sequence>MLVEITKDSLMNAVHHVIKAVAVNSPIPILQGINIQAGADGVSFTASNTSMTIQSMIPQDGASLTVKRTGAIVIPSRYFYDVIRKHDDELVVLEIKEQLILTIISGHSQIRLCGMDSAEFPYIDNGEGLSPSKLQMNSALFRSTVKQVAIVASTSETRPILTGVSFECHNNSLNLIATDGVRLASRTLHIEGYTNDSFNAIIPAKNLSEVSKLLSDADETTEIEVSNNRVKFMANGLKVESALIEGTFPSTKNVIPQSYLCEILVDKACLLKAVECVTVMASENIIRLVATADTLKLLSRTAEIGDIENEVPLLKMRGEEFIISLNGKFFIDILRNSDCESIRIRYAGKTSPIVVLPDDSLMSTLFLITPVRTHN</sequence>
<evidence type="ECO:0000313" key="15">
    <source>
        <dbReference type="Proteomes" id="UP001597541"/>
    </source>
</evidence>
<dbReference type="InterPro" id="IPR022634">
    <property type="entry name" value="DNA_polIII_beta_N"/>
</dbReference>
<dbReference type="Pfam" id="PF02768">
    <property type="entry name" value="DNA_pol3_beta_3"/>
    <property type="match status" value="1"/>
</dbReference>
<keyword evidence="7 10" id="KW-0235">DNA replication</keyword>
<accession>A0ABW5PKG4</accession>